<sequence length="480" mass="52695">MSSSLYTTEAALADPVPTVASILPFKVSFPDSELQDLVSRLKNPRYAQEQLLPQDPRSAQLTPTPAWIQNVVENFWLNENEFTLKGMIDEMNKYPHFVAEVDWCKQLHFVYVRSSRKDAIPLLLLHGWPGAFHEFYPSVDGLVEPENPDDPAFHVVIPSLPGFLFSSPPPTGARMIGDVHGYARIINALMIALGYGGSASSAESIAKSGSPWKGYGVQGGDWGSAVSRAIANVNGSRARAVHLNFCPARPSGLIGGTAYNAYLSIPMGMKKWLANFLGEEARKSIAKTESFQASMAYYHVQHWRPAQLLTALTDSPLGMLGWIGAFLQDPLPPLTPGESKTLTVKALLTNVSMFWLTRSIGTSFLLYTVNAFLPDIVMDPQQFIRVPFGFTEFPRELASTPALWVAGTGNLVWAAKASKGGHFAALEVPEVYVEHMRNAFAKQGHARRTKGEGEGGIVKMDVAKAGLWDREYRDIGEKLS</sequence>
<dbReference type="InterPro" id="IPR016292">
    <property type="entry name" value="Epoxide_hydrolase"/>
</dbReference>
<gene>
    <name evidence="5" type="ORF">K437DRAFT_264650</name>
</gene>
<dbReference type="EMBL" id="JMSN01000109">
    <property type="protein sequence ID" value="KDN39090.1"/>
    <property type="molecule type" value="Genomic_DNA"/>
</dbReference>
<dbReference type="HOGENOM" id="CLU_019414_0_0_1"/>
<dbReference type="OMA" id="FEQNRAY"/>
<dbReference type="Pfam" id="PF06441">
    <property type="entry name" value="EHN"/>
    <property type="match status" value="1"/>
</dbReference>
<dbReference type="PANTHER" id="PTHR21661:SF79">
    <property type="entry name" value="EPOXIDE HYDROLASE"/>
    <property type="match status" value="1"/>
</dbReference>
<dbReference type="Proteomes" id="UP000027361">
    <property type="component" value="Unassembled WGS sequence"/>
</dbReference>
<feature type="active site" description="Proton acceptor" evidence="3">
    <location>
        <position position="422"/>
    </location>
</feature>
<evidence type="ECO:0000256" key="2">
    <source>
        <dbReference type="ARBA" id="ARBA00022801"/>
    </source>
</evidence>
<keyword evidence="2 5" id="KW-0378">Hydrolase</keyword>
<protein>
    <submittedName>
        <fullName evidence="5">Alpha/beta-hydrolase</fullName>
    </submittedName>
</protein>
<organism evidence="5 6">
    <name type="scientific">Tilletiaria anomala (strain ATCC 24038 / CBS 436.72 / UBC 951)</name>
    <dbReference type="NCBI Taxonomy" id="1037660"/>
    <lineage>
        <taxon>Eukaryota</taxon>
        <taxon>Fungi</taxon>
        <taxon>Dikarya</taxon>
        <taxon>Basidiomycota</taxon>
        <taxon>Ustilaginomycotina</taxon>
        <taxon>Exobasidiomycetes</taxon>
        <taxon>Georgefischeriales</taxon>
        <taxon>Tilletiariaceae</taxon>
        <taxon>Tilletiaria</taxon>
    </lineage>
</organism>
<feature type="domain" description="Epoxide hydrolase N-terminal" evidence="4">
    <location>
        <begin position="23"/>
        <end position="135"/>
    </location>
</feature>
<dbReference type="GO" id="GO:0004301">
    <property type="term" value="F:epoxide hydrolase activity"/>
    <property type="evidence" value="ECO:0007669"/>
    <property type="project" value="TreeGrafter"/>
</dbReference>
<feature type="active site" description="Proton donor" evidence="3">
    <location>
        <position position="367"/>
    </location>
</feature>
<proteinExistence type="inferred from homology"/>
<dbReference type="RefSeq" id="XP_013240923.1">
    <property type="nucleotide sequence ID" value="XM_013385469.1"/>
</dbReference>
<dbReference type="InterPro" id="IPR000639">
    <property type="entry name" value="Epox_hydrolase-like"/>
</dbReference>
<evidence type="ECO:0000313" key="5">
    <source>
        <dbReference type="EMBL" id="KDN39090.1"/>
    </source>
</evidence>
<dbReference type="GO" id="GO:0097176">
    <property type="term" value="P:epoxide metabolic process"/>
    <property type="evidence" value="ECO:0007669"/>
    <property type="project" value="TreeGrafter"/>
</dbReference>
<evidence type="ECO:0000313" key="6">
    <source>
        <dbReference type="Proteomes" id="UP000027361"/>
    </source>
</evidence>
<dbReference type="GeneID" id="25265722"/>
<dbReference type="OrthoDB" id="7130006at2759"/>
<accession>A0A066VKI5</accession>
<feature type="active site" description="Nucleophile" evidence="3">
    <location>
        <position position="221"/>
    </location>
</feature>
<dbReference type="InParanoid" id="A0A066VKI5"/>
<dbReference type="PANTHER" id="PTHR21661">
    <property type="entry name" value="EPOXIDE HYDROLASE 1-RELATED"/>
    <property type="match status" value="1"/>
</dbReference>
<evidence type="ECO:0000256" key="1">
    <source>
        <dbReference type="ARBA" id="ARBA00010088"/>
    </source>
</evidence>
<keyword evidence="6" id="KW-1185">Reference proteome</keyword>
<dbReference type="STRING" id="1037660.A0A066VKI5"/>
<comment type="caution">
    <text evidence="5">The sequence shown here is derived from an EMBL/GenBank/DDBJ whole genome shotgun (WGS) entry which is preliminary data.</text>
</comment>
<dbReference type="AlphaFoldDB" id="A0A066VKI5"/>
<dbReference type="PIRSF" id="PIRSF001112">
    <property type="entry name" value="Epoxide_hydrolase"/>
    <property type="match status" value="1"/>
</dbReference>
<dbReference type="InterPro" id="IPR029058">
    <property type="entry name" value="AB_hydrolase_fold"/>
</dbReference>
<evidence type="ECO:0000256" key="3">
    <source>
        <dbReference type="PIRSR" id="PIRSR001112-1"/>
    </source>
</evidence>
<comment type="similarity">
    <text evidence="1">Belongs to the peptidase S33 family.</text>
</comment>
<dbReference type="InterPro" id="IPR010497">
    <property type="entry name" value="Epoxide_hydro_N"/>
</dbReference>
<dbReference type="SUPFAM" id="SSF53474">
    <property type="entry name" value="alpha/beta-Hydrolases"/>
    <property type="match status" value="1"/>
</dbReference>
<evidence type="ECO:0000259" key="4">
    <source>
        <dbReference type="Pfam" id="PF06441"/>
    </source>
</evidence>
<reference evidence="5 6" key="1">
    <citation type="submission" date="2014-05" db="EMBL/GenBank/DDBJ databases">
        <title>Draft genome sequence of a rare smut relative, Tilletiaria anomala UBC 951.</title>
        <authorList>
            <consortium name="DOE Joint Genome Institute"/>
            <person name="Toome M."/>
            <person name="Kuo A."/>
            <person name="Henrissat B."/>
            <person name="Lipzen A."/>
            <person name="Tritt A."/>
            <person name="Yoshinaga Y."/>
            <person name="Zane M."/>
            <person name="Barry K."/>
            <person name="Grigoriev I.V."/>
            <person name="Spatafora J.W."/>
            <person name="Aimea M.C."/>
        </authorList>
    </citation>
    <scope>NUCLEOTIDE SEQUENCE [LARGE SCALE GENOMIC DNA]</scope>
    <source>
        <strain evidence="5 6">UBC 951</strain>
    </source>
</reference>
<name>A0A066VKI5_TILAU</name>
<dbReference type="Gene3D" id="3.40.50.1820">
    <property type="entry name" value="alpha/beta hydrolase"/>
    <property type="match status" value="1"/>
</dbReference>
<dbReference type="PRINTS" id="PR00412">
    <property type="entry name" value="EPOXHYDRLASE"/>
</dbReference>